<feature type="domain" description="Glycoside-hydrolase family GH114 TIM-barrel" evidence="1">
    <location>
        <begin position="76"/>
        <end position="365"/>
    </location>
</feature>
<reference evidence="2 3" key="1">
    <citation type="submission" date="2023-07" db="EMBL/GenBank/DDBJ databases">
        <authorList>
            <person name="Peeters C."/>
        </authorList>
    </citation>
    <scope>NUCLEOTIDE SEQUENCE [LARGE SCALE GENOMIC DNA]</scope>
    <source>
        <strain evidence="2 3">LMG 18101</strain>
    </source>
</reference>
<name>A0ABM9JYQ0_9RALS</name>
<keyword evidence="3" id="KW-1185">Reference proteome</keyword>
<dbReference type="InterPro" id="IPR004352">
    <property type="entry name" value="GH114_TIM-barrel"/>
</dbReference>
<gene>
    <name evidence="2" type="ORF">LMG18101_00267</name>
</gene>
<evidence type="ECO:0000313" key="3">
    <source>
        <dbReference type="Proteomes" id="UP001189757"/>
    </source>
</evidence>
<comment type="caution">
    <text evidence="2">The sequence shown here is derived from an EMBL/GenBank/DDBJ whole genome shotgun (WGS) entry which is preliminary data.</text>
</comment>
<dbReference type="PROSITE" id="PS51257">
    <property type="entry name" value="PROKAR_LIPOPROTEIN"/>
    <property type="match status" value="1"/>
</dbReference>
<dbReference type="InterPro" id="IPR017853">
    <property type="entry name" value="GH"/>
</dbReference>
<dbReference type="Pfam" id="PF03537">
    <property type="entry name" value="Glyco_hydro_114"/>
    <property type="match status" value="1"/>
</dbReference>
<evidence type="ECO:0000259" key="1">
    <source>
        <dbReference type="Pfam" id="PF03537"/>
    </source>
</evidence>
<dbReference type="InterPro" id="IPR013785">
    <property type="entry name" value="Aldolase_TIM"/>
</dbReference>
<dbReference type="SUPFAM" id="SSF51445">
    <property type="entry name" value="(Trans)glycosidases"/>
    <property type="match status" value="1"/>
</dbReference>
<dbReference type="PANTHER" id="PTHR35882:SF2">
    <property type="entry name" value="PELA"/>
    <property type="match status" value="1"/>
</dbReference>
<dbReference type="Gene3D" id="3.20.20.70">
    <property type="entry name" value="Aldolase class I"/>
    <property type="match status" value="1"/>
</dbReference>
<sequence length="375" mass="39310">MRLSNTSLTLVCSAVMLSACGGGGGGGGGDGGSSLSIQSAMAAPTTTSLDAKAPAPATAAALCGASSASPLAGVQTWMYQLQNLQTDAQINALDAQPYDMVVVEAGNTVKGQETFNTAGMVTRLHAKADGSPRKVIAYIDIGQAEDFRTYWTTDWKPPTPTGPGTPSFILTTDPDGWAGDYPVAYWDQRWQDLWLGPNGAVAQLAREGFDGVYLDWVEGYTNATVVAAAKKAGVNPAKAMVDFIAKIRAAGRTINPQFAVIQQNAPELIDAVGAAQLLPNLDAISQEDTWFGGDAGVAWSDPAGGDQAPPAADTKWTIEQLQKHCAGGLPVFTIDYALKTANAQKVYTTSRSLGFRPLVSRIALSKPTTTPPWND</sequence>
<organism evidence="2 3">
    <name type="scientific">Ralstonia flaminis</name>
    <dbReference type="NCBI Taxonomy" id="3058597"/>
    <lineage>
        <taxon>Bacteria</taxon>
        <taxon>Pseudomonadati</taxon>
        <taxon>Pseudomonadota</taxon>
        <taxon>Betaproteobacteria</taxon>
        <taxon>Burkholderiales</taxon>
        <taxon>Burkholderiaceae</taxon>
        <taxon>Ralstonia</taxon>
    </lineage>
</organism>
<evidence type="ECO:0000313" key="2">
    <source>
        <dbReference type="EMBL" id="CAJ0807751.1"/>
    </source>
</evidence>
<accession>A0ABM9JYQ0</accession>
<dbReference type="Proteomes" id="UP001189757">
    <property type="component" value="Unassembled WGS sequence"/>
</dbReference>
<proteinExistence type="predicted"/>
<dbReference type="RefSeq" id="WP_316679853.1">
    <property type="nucleotide sequence ID" value="NZ_CATZLL010000001.1"/>
</dbReference>
<protein>
    <recommendedName>
        <fullName evidence="1">Glycoside-hydrolase family GH114 TIM-barrel domain-containing protein</fullName>
    </recommendedName>
</protein>
<dbReference type="EMBL" id="CATZLL010000001">
    <property type="protein sequence ID" value="CAJ0807751.1"/>
    <property type="molecule type" value="Genomic_DNA"/>
</dbReference>
<dbReference type="PANTHER" id="PTHR35882">
    <property type="entry name" value="PELA"/>
    <property type="match status" value="1"/>
</dbReference>